<proteinExistence type="predicted"/>
<gene>
    <name evidence="4" type="ORF">FPE_LOCUS28380</name>
</gene>
<evidence type="ECO:0000256" key="2">
    <source>
        <dbReference type="PROSITE-ProRule" id="PRU00663"/>
    </source>
</evidence>
<accession>A0AAD2A3S6</accession>
<dbReference type="Proteomes" id="UP000834106">
    <property type="component" value="Chromosome 17"/>
</dbReference>
<evidence type="ECO:0000256" key="1">
    <source>
        <dbReference type="ARBA" id="ARBA00022658"/>
    </source>
</evidence>
<name>A0AAD2A3S6_9LAMI</name>
<dbReference type="InterPro" id="IPR038937">
    <property type="entry name" value="RopGEF"/>
</dbReference>
<organism evidence="4 5">
    <name type="scientific">Fraxinus pennsylvanica</name>
    <dbReference type="NCBI Taxonomy" id="56036"/>
    <lineage>
        <taxon>Eukaryota</taxon>
        <taxon>Viridiplantae</taxon>
        <taxon>Streptophyta</taxon>
        <taxon>Embryophyta</taxon>
        <taxon>Tracheophyta</taxon>
        <taxon>Spermatophyta</taxon>
        <taxon>Magnoliopsida</taxon>
        <taxon>eudicotyledons</taxon>
        <taxon>Gunneridae</taxon>
        <taxon>Pentapetalae</taxon>
        <taxon>asterids</taxon>
        <taxon>lamiids</taxon>
        <taxon>Lamiales</taxon>
        <taxon>Oleaceae</taxon>
        <taxon>Oleeae</taxon>
        <taxon>Fraxinus</taxon>
    </lineage>
</organism>
<evidence type="ECO:0000313" key="5">
    <source>
        <dbReference type="Proteomes" id="UP000834106"/>
    </source>
</evidence>
<dbReference type="Pfam" id="PF03759">
    <property type="entry name" value="PRONE"/>
    <property type="match status" value="1"/>
</dbReference>
<protein>
    <recommendedName>
        <fullName evidence="3">PRONE domain-containing protein</fullName>
    </recommendedName>
</protein>
<keyword evidence="5" id="KW-1185">Reference proteome</keyword>
<evidence type="ECO:0000313" key="4">
    <source>
        <dbReference type="EMBL" id="CAI9780950.1"/>
    </source>
</evidence>
<evidence type="ECO:0000259" key="3">
    <source>
        <dbReference type="PROSITE" id="PS51334"/>
    </source>
</evidence>
<dbReference type="PANTHER" id="PTHR33101:SF2">
    <property type="entry name" value="ROP GUANINE NUCLEOTIDE EXCHANGE FACTOR 14"/>
    <property type="match status" value="1"/>
</dbReference>
<dbReference type="AlphaFoldDB" id="A0AAD2A3S6"/>
<dbReference type="GO" id="GO:0005085">
    <property type="term" value="F:guanyl-nucleotide exchange factor activity"/>
    <property type="evidence" value="ECO:0007669"/>
    <property type="project" value="UniProtKB-UniRule"/>
</dbReference>
<feature type="domain" description="PRONE" evidence="3">
    <location>
        <begin position="1"/>
        <end position="163"/>
    </location>
</feature>
<dbReference type="EMBL" id="OU503052">
    <property type="protein sequence ID" value="CAI9780950.1"/>
    <property type="molecule type" value="Genomic_DNA"/>
</dbReference>
<dbReference type="PANTHER" id="PTHR33101">
    <property type="entry name" value="ROP GUANINE NUCLEOTIDE EXCHANGE FACTOR 1"/>
    <property type="match status" value="1"/>
</dbReference>
<keyword evidence="1 2" id="KW-0344">Guanine-nucleotide releasing factor</keyword>
<sequence>MIGLLRCLEAEDQEKSLLEAAFAAVLIVLLPVILQCQSGKACLGIELYTILTVESISGEEIMSCLNLKCEHEALEVINRLETAMLAWKEKITEQESGKSPVRTSWSFVKDPNSELDKAESLVNRAEILLQLLKTKYANLPQSFLDVTKVQNGKVSCSLLLCAT</sequence>
<reference evidence="4" key="1">
    <citation type="submission" date="2023-05" db="EMBL/GenBank/DDBJ databases">
        <authorList>
            <person name="Huff M."/>
        </authorList>
    </citation>
    <scope>NUCLEOTIDE SEQUENCE</scope>
</reference>
<dbReference type="PROSITE" id="PS51334">
    <property type="entry name" value="PRONE"/>
    <property type="match status" value="1"/>
</dbReference>
<dbReference type="InterPro" id="IPR005512">
    <property type="entry name" value="PRONE_dom"/>
</dbReference>
<dbReference type="Gene3D" id="1.20.58.1310">
    <property type="entry name" value="PRONE domain, subdomain 2"/>
    <property type="match status" value="1"/>
</dbReference>